<dbReference type="AlphaFoldDB" id="A0A2K4ZEP8"/>
<dbReference type="Pfam" id="PF26334">
    <property type="entry name" value="Gtf3_N"/>
    <property type="match status" value="1"/>
</dbReference>
<sequence>MKVHITNIYGVTGIGLKAQQAAAEIAKRDLQYQELGIYFYPVDSDSPDMLRTRLDGILASVSPGDVVIMQSPTWNDIRFDESLMNRMNRYSGLKKIIWLHDVQPLMKEAKREFLSRWIELYNQADLIIAASQNEVDVLRSHGLRVRKTVIQRMWDCQVSVDRTLVPRFQKVINFAGDPSNEPKLAFARNWKYDNITLAVTVNGGSWAQGKNIRFLGWYNNDNLLVNALRRSGGFGLLWSEDAYWREYMRINASYKFSTYLAAGIPVIVPSDIAESDTILRKNLGIVADSLDEAVERVAAVKEEEYKKMAEDTEQFAWLLREGYFTRKVLTDAVFQVFAD</sequence>
<evidence type="ECO:0000259" key="7">
    <source>
        <dbReference type="Pfam" id="PF26337"/>
    </source>
</evidence>
<dbReference type="PIRSF" id="PIRSF007023">
    <property type="entry name" value="UDP-Galf_transf"/>
    <property type="match status" value="1"/>
</dbReference>
<comment type="subunit">
    <text evidence="5">Homotetramer; a dimer of dimers.</text>
</comment>
<gene>
    <name evidence="8" type="primary">wbbI_1</name>
    <name evidence="5" type="synonym">gtf3</name>
    <name evidence="8" type="ORF">AMURIS_01643</name>
</gene>
<evidence type="ECO:0000256" key="3">
    <source>
        <dbReference type="ARBA" id="ARBA00022679"/>
    </source>
</evidence>
<keyword evidence="3 5" id="KW-0808">Transferase</keyword>
<dbReference type="Proteomes" id="UP000236311">
    <property type="component" value="Unassembled WGS sequence"/>
</dbReference>
<feature type="domain" description="Glucosyltransferase 3-like C-terminal" evidence="7">
    <location>
        <begin position="172"/>
        <end position="332"/>
    </location>
</feature>
<feature type="binding site" evidence="5">
    <location>
        <position position="183"/>
    </location>
    <ligand>
        <name>UDP</name>
        <dbReference type="ChEBI" id="CHEBI:58223"/>
    </ligand>
</feature>
<comment type="similarity">
    <text evidence="5">Belongs to the Gtf3 glucosyltransferase family.</text>
</comment>
<reference evidence="8 9" key="1">
    <citation type="submission" date="2018-01" db="EMBL/GenBank/DDBJ databases">
        <authorList>
            <person name="Gaut B.S."/>
            <person name="Morton B.R."/>
            <person name="Clegg M.T."/>
            <person name="Duvall M.R."/>
        </authorList>
    </citation>
    <scope>NUCLEOTIDE SEQUENCE [LARGE SCALE GENOMIC DNA]</scope>
    <source>
        <strain evidence="8">GP69</strain>
    </source>
</reference>
<dbReference type="GO" id="GO:0035251">
    <property type="term" value="F:UDP-glucosyltransferase activity"/>
    <property type="evidence" value="ECO:0007669"/>
    <property type="project" value="InterPro"/>
</dbReference>
<dbReference type="OrthoDB" id="9790931at2"/>
<dbReference type="InterPro" id="IPR058591">
    <property type="entry name" value="Gtf3_N"/>
</dbReference>
<comment type="domain">
    <text evidence="5">Dimerizes via the C-terminus; dimerization is required for tetramer formation. Binds protein substrate via an exposed loop in the N-terminus.</text>
</comment>
<feature type="binding site" evidence="5">
    <location>
        <begin position="253"/>
        <end position="258"/>
    </location>
    <ligand>
        <name>UDP</name>
        <dbReference type="ChEBI" id="CHEBI:58223"/>
    </ligand>
</feature>
<comment type="caution">
    <text evidence="5">Lacks conserved residue(s) required for the propagation of feature annotation.</text>
</comment>
<evidence type="ECO:0000256" key="2">
    <source>
        <dbReference type="ARBA" id="ARBA00022676"/>
    </source>
</evidence>
<accession>A0A2K4ZEP8</accession>
<name>A0A2K4ZEP8_9FIRM</name>
<dbReference type="SUPFAM" id="SSF53756">
    <property type="entry name" value="UDP-Glycosyltransferase/glycogen phosphorylase"/>
    <property type="match status" value="1"/>
</dbReference>
<keyword evidence="4 5" id="KW-0547">Nucleotide-binding</keyword>
<comment type="pathway">
    <text evidence="1 5">Protein modification; protein glycosylation.</text>
</comment>
<evidence type="ECO:0000256" key="5">
    <source>
        <dbReference type="HAMAP-Rule" id="MF_00841"/>
    </source>
</evidence>
<evidence type="ECO:0000256" key="4">
    <source>
        <dbReference type="ARBA" id="ARBA00022741"/>
    </source>
</evidence>
<evidence type="ECO:0000259" key="6">
    <source>
        <dbReference type="Pfam" id="PF26334"/>
    </source>
</evidence>
<dbReference type="InterPro" id="IPR058592">
    <property type="entry name" value="Gtf3_C"/>
</dbReference>
<evidence type="ECO:0000256" key="1">
    <source>
        <dbReference type="ARBA" id="ARBA00004922"/>
    </source>
</evidence>
<dbReference type="RefSeq" id="WP_103238993.1">
    <property type="nucleotide sequence ID" value="NZ_JANJZD010000014.1"/>
</dbReference>
<dbReference type="Gene3D" id="3.40.50.2000">
    <property type="entry name" value="Glycogen Phosphorylase B"/>
    <property type="match status" value="2"/>
</dbReference>
<dbReference type="Pfam" id="PF26337">
    <property type="entry name" value="Gtf3_C"/>
    <property type="match status" value="1"/>
</dbReference>
<dbReference type="InterPro" id="IPR043676">
    <property type="entry name" value="Gtf3"/>
</dbReference>
<dbReference type="HAMAP" id="MF_00841">
    <property type="entry name" value="Gtf3"/>
    <property type="match status" value="1"/>
</dbReference>
<evidence type="ECO:0000313" key="8">
    <source>
        <dbReference type="EMBL" id="SOY28928.1"/>
    </source>
</evidence>
<comment type="function">
    <text evidence="5">Required for polymorphic O-glycosylation of the serine-rich repeat protein in this bacteria. Catalyzes the second step in glycosylation by transferring a sugar from a UDP-activated sugar to the terminal GlcNAc moiety of the 3-O-(N-acetyl-alpha-D-glucosaminyl)-L-seryl-[protein] resulting from the first glycosylation step.</text>
</comment>
<dbReference type="GO" id="GO:0000166">
    <property type="term" value="F:nucleotide binding"/>
    <property type="evidence" value="ECO:0007669"/>
    <property type="project" value="UniProtKB-KW"/>
</dbReference>
<dbReference type="EC" id="2.4.1.-" evidence="5"/>
<keyword evidence="9" id="KW-1185">Reference proteome</keyword>
<proteinExistence type="inferred from homology"/>
<protein>
    <recommendedName>
        <fullName evidence="5">Glucosyltransferase 3</fullName>
        <ecNumber evidence="5">2.4.1.-</ecNumber>
    </recommendedName>
</protein>
<feature type="domain" description="Glucosyltransferase 3-like N-terminal" evidence="6">
    <location>
        <begin position="2"/>
        <end position="153"/>
    </location>
</feature>
<organism evidence="8 9">
    <name type="scientific">Acetatifactor muris</name>
    <dbReference type="NCBI Taxonomy" id="879566"/>
    <lineage>
        <taxon>Bacteria</taxon>
        <taxon>Bacillati</taxon>
        <taxon>Bacillota</taxon>
        <taxon>Clostridia</taxon>
        <taxon>Lachnospirales</taxon>
        <taxon>Lachnospiraceae</taxon>
        <taxon>Acetatifactor</taxon>
    </lineage>
</organism>
<dbReference type="UniPathway" id="UPA00378"/>
<keyword evidence="2 5" id="KW-0328">Glycosyltransferase</keyword>
<evidence type="ECO:0000313" key="9">
    <source>
        <dbReference type="Proteomes" id="UP000236311"/>
    </source>
</evidence>
<dbReference type="EMBL" id="OFSM01000007">
    <property type="protein sequence ID" value="SOY28928.1"/>
    <property type="molecule type" value="Genomic_DNA"/>
</dbReference>